<dbReference type="GO" id="GO:0004803">
    <property type="term" value="F:transposase activity"/>
    <property type="evidence" value="ECO:0007669"/>
    <property type="project" value="InterPro"/>
</dbReference>
<evidence type="ECO:0000313" key="2">
    <source>
        <dbReference type="EMBL" id="TDT45628.1"/>
    </source>
</evidence>
<organism evidence="2 3">
    <name type="scientific">Fonticella tunisiensis</name>
    <dbReference type="NCBI Taxonomy" id="1096341"/>
    <lineage>
        <taxon>Bacteria</taxon>
        <taxon>Bacillati</taxon>
        <taxon>Bacillota</taxon>
        <taxon>Clostridia</taxon>
        <taxon>Eubacteriales</taxon>
        <taxon>Clostridiaceae</taxon>
        <taxon>Fonticella</taxon>
    </lineage>
</organism>
<dbReference type="PANTHER" id="PTHR33360">
    <property type="entry name" value="TRANSPOSASE FOR INSERTION SEQUENCE ELEMENT IS200"/>
    <property type="match status" value="1"/>
</dbReference>
<dbReference type="Pfam" id="PF01797">
    <property type="entry name" value="Y1_Tnp"/>
    <property type="match status" value="1"/>
</dbReference>
<dbReference type="AlphaFoldDB" id="A0A4V3ERQ4"/>
<evidence type="ECO:0000259" key="1">
    <source>
        <dbReference type="Pfam" id="PF01797"/>
    </source>
</evidence>
<name>A0A4V3ERQ4_9CLOT</name>
<sequence length="76" mass="8891">MSNKYGTSKRIVQLLKGRSSKLLQDEFAELKKRYWGQHLWARGYFCATVGVVTEEMIKAYIENQGKEDDEIFKVTE</sequence>
<dbReference type="Proteomes" id="UP000295325">
    <property type="component" value="Unassembled WGS sequence"/>
</dbReference>
<dbReference type="GO" id="GO:0003677">
    <property type="term" value="F:DNA binding"/>
    <property type="evidence" value="ECO:0007669"/>
    <property type="project" value="InterPro"/>
</dbReference>
<protein>
    <submittedName>
        <fullName evidence="2">Transposase IS200 family protein</fullName>
    </submittedName>
</protein>
<dbReference type="InterPro" id="IPR036515">
    <property type="entry name" value="Transposase_17_sf"/>
</dbReference>
<dbReference type="EMBL" id="SOAZ01000062">
    <property type="protein sequence ID" value="TDT45628.1"/>
    <property type="molecule type" value="Genomic_DNA"/>
</dbReference>
<dbReference type="InterPro" id="IPR002686">
    <property type="entry name" value="Transposase_17"/>
</dbReference>
<gene>
    <name evidence="2" type="ORF">EDD71_1621</name>
</gene>
<feature type="domain" description="Transposase IS200-like" evidence="1">
    <location>
        <begin position="9"/>
        <end position="64"/>
    </location>
</feature>
<dbReference type="SUPFAM" id="SSF143422">
    <property type="entry name" value="Transposase IS200-like"/>
    <property type="match status" value="1"/>
</dbReference>
<keyword evidence="3" id="KW-1185">Reference proteome</keyword>
<comment type="caution">
    <text evidence="2">The sequence shown here is derived from an EMBL/GenBank/DDBJ whole genome shotgun (WGS) entry which is preliminary data.</text>
</comment>
<dbReference type="PANTHER" id="PTHR33360:SF2">
    <property type="entry name" value="TRANSPOSASE FOR INSERTION SEQUENCE ELEMENT IS200"/>
    <property type="match status" value="1"/>
</dbReference>
<dbReference type="Gene3D" id="3.30.70.1290">
    <property type="entry name" value="Transposase IS200-like"/>
    <property type="match status" value="1"/>
</dbReference>
<dbReference type="GO" id="GO:0006313">
    <property type="term" value="P:DNA transposition"/>
    <property type="evidence" value="ECO:0007669"/>
    <property type="project" value="InterPro"/>
</dbReference>
<dbReference type="NCBIfam" id="NF033573">
    <property type="entry name" value="transpos_IS200"/>
    <property type="match status" value="1"/>
</dbReference>
<reference evidence="2 3" key="1">
    <citation type="submission" date="2019-03" db="EMBL/GenBank/DDBJ databases">
        <title>Genomic Encyclopedia of Type Strains, Phase IV (KMG-IV): sequencing the most valuable type-strain genomes for metagenomic binning, comparative biology and taxonomic classification.</title>
        <authorList>
            <person name="Goeker M."/>
        </authorList>
    </citation>
    <scope>NUCLEOTIDE SEQUENCE [LARGE SCALE GENOMIC DNA]</scope>
    <source>
        <strain evidence="2 3">DSM 24455</strain>
    </source>
</reference>
<accession>A0A4V3ERQ4</accession>
<proteinExistence type="predicted"/>
<evidence type="ECO:0000313" key="3">
    <source>
        <dbReference type="Proteomes" id="UP000295325"/>
    </source>
</evidence>